<sequence>MDDLTGNAAQRAHQLAKLEAEGALPPDWVRRQLDLVLIEWDEDEKALDIDAEGREDF</sequence>
<protein>
    <submittedName>
        <fullName evidence="1">Uncharacterized protein</fullName>
    </submittedName>
</protein>
<dbReference type="AlphaFoldDB" id="A0A6L9XXH5"/>
<evidence type="ECO:0000313" key="2">
    <source>
        <dbReference type="Proteomes" id="UP000474967"/>
    </source>
</evidence>
<proteinExistence type="predicted"/>
<organism evidence="1 2">
    <name type="scientific">Leifsonia tongyongensis</name>
    <dbReference type="NCBI Taxonomy" id="1268043"/>
    <lineage>
        <taxon>Bacteria</taxon>
        <taxon>Bacillati</taxon>
        <taxon>Actinomycetota</taxon>
        <taxon>Actinomycetes</taxon>
        <taxon>Micrococcales</taxon>
        <taxon>Microbacteriaceae</taxon>
        <taxon>Leifsonia</taxon>
    </lineage>
</organism>
<dbReference type="Proteomes" id="UP000474967">
    <property type="component" value="Unassembled WGS sequence"/>
</dbReference>
<keyword evidence="2" id="KW-1185">Reference proteome</keyword>
<accession>A0A6L9XXH5</accession>
<dbReference type="RefSeq" id="WP_163289323.1">
    <property type="nucleotide sequence ID" value="NZ_JAAGWY010000002.1"/>
</dbReference>
<name>A0A6L9XXH5_9MICO</name>
<reference evidence="1 2" key="1">
    <citation type="journal article" date="2014" name="J. Microbiol.">
        <title>Diaminobutyricibacter tongyongensis gen. nov., sp. nov. and Homoserinibacter gongjuensis gen. nov., sp. nov. belong to the family Microbacteriaceae.</title>
        <authorList>
            <person name="Kim S.J."/>
            <person name="Ahn J.H."/>
            <person name="Weon H.Y."/>
            <person name="Hamada M."/>
            <person name="Suzuki K."/>
            <person name="Kwon S.W."/>
        </authorList>
    </citation>
    <scope>NUCLEOTIDE SEQUENCE [LARGE SCALE GENOMIC DNA]</scope>
    <source>
        <strain evidence="1 2">NBRC 108724</strain>
    </source>
</reference>
<evidence type="ECO:0000313" key="1">
    <source>
        <dbReference type="EMBL" id="NEN05917.1"/>
    </source>
</evidence>
<dbReference type="EMBL" id="JAAGWY010000002">
    <property type="protein sequence ID" value="NEN05917.1"/>
    <property type="molecule type" value="Genomic_DNA"/>
</dbReference>
<comment type="caution">
    <text evidence="1">The sequence shown here is derived from an EMBL/GenBank/DDBJ whole genome shotgun (WGS) entry which is preliminary data.</text>
</comment>
<gene>
    <name evidence="1" type="ORF">G3T36_08520</name>
</gene>